<dbReference type="Gene3D" id="3.10.580.10">
    <property type="entry name" value="CBS-domain"/>
    <property type="match status" value="1"/>
</dbReference>
<feature type="region of interest" description="Disordered" evidence="1">
    <location>
        <begin position="1"/>
        <end position="21"/>
    </location>
</feature>
<proteinExistence type="predicted"/>
<dbReference type="OrthoDB" id="3853028at2"/>
<evidence type="ECO:0000256" key="1">
    <source>
        <dbReference type="SAM" id="MobiDB-lite"/>
    </source>
</evidence>
<evidence type="ECO:0000313" key="4">
    <source>
        <dbReference type="Proteomes" id="UP000192726"/>
    </source>
</evidence>
<protein>
    <recommendedName>
        <fullName evidence="2">CBS domain-containing protein</fullName>
    </recommendedName>
</protein>
<sequence length="129" mass="13988">MLQSYPQGDFPGKAAGDVMSAPGPQVGDDMIVDVALSVLIGAGADHLLVRDEDGRCTGLITRSQMTDHHQGSWYTEETRLRDLIYDRGPFTSPVMSAHDAERAMRQRALWASPVIGEDGHALGVVVLTR</sequence>
<keyword evidence="4" id="KW-1185">Reference proteome</keyword>
<name>A0A1V0TUS8_9ACTN</name>
<gene>
    <name evidence="3" type="ORF">B1H19_22745</name>
</gene>
<accession>A0A1V0TUS8</accession>
<evidence type="ECO:0000313" key="3">
    <source>
        <dbReference type="EMBL" id="ARF56610.1"/>
    </source>
</evidence>
<dbReference type="RefSeq" id="WP_083106641.1">
    <property type="nucleotide sequence ID" value="NZ_CP020569.1"/>
</dbReference>
<reference evidence="3 4" key="1">
    <citation type="submission" date="2017-04" db="EMBL/GenBank/DDBJ databases">
        <title>Complete Genome Sequence of Streptomyces gilvosporeus F607, a Capable Producer of Natamycin.</title>
        <authorList>
            <person name="Zong G."/>
            <person name="Zhong C."/>
            <person name="Fu J."/>
            <person name="Qin R."/>
            <person name="Cao G."/>
        </authorList>
    </citation>
    <scope>NUCLEOTIDE SEQUENCE [LARGE SCALE GENOMIC DNA]</scope>
    <source>
        <strain evidence="3 4">F607</strain>
    </source>
</reference>
<dbReference type="AlphaFoldDB" id="A0A1V0TUS8"/>
<evidence type="ECO:0000259" key="2">
    <source>
        <dbReference type="Pfam" id="PF00571"/>
    </source>
</evidence>
<feature type="domain" description="CBS" evidence="2">
    <location>
        <begin position="15"/>
        <end position="64"/>
    </location>
</feature>
<dbReference type="STRING" id="553510.B1H19_22745"/>
<organism evidence="3 4">
    <name type="scientific">Streptomyces gilvosporeus</name>
    <dbReference type="NCBI Taxonomy" id="553510"/>
    <lineage>
        <taxon>Bacteria</taxon>
        <taxon>Bacillati</taxon>
        <taxon>Actinomycetota</taxon>
        <taxon>Actinomycetes</taxon>
        <taxon>Kitasatosporales</taxon>
        <taxon>Streptomycetaceae</taxon>
        <taxon>Streptomyces</taxon>
    </lineage>
</organism>
<dbReference type="KEGG" id="sgv:B1H19_22745"/>
<dbReference type="InterPro" id="IPR046342">
    <property type="entry name" value="CBS_dom_sf"/>
</dbReference>
<dbReference type="EMBL" id="CP020569">
    <property type="protein sequence ID" value="ARF56610.1"/>
    <property type="molecule type" value="Genomic_DNA"/>
</dbReference>
<dbReference type="SUPFAM" id="SSF54631">
    <property type="entry name" value="CBS-domain pair"/>
    <property type="match status" value="1"/>
</dbReference>
<dbReference type="Proteomes" id="UP000192726">
    <property type="component" value="Chromosome"/>
</dbReference>
<dbReference type="Pfam" id="PF00571">
    <property type="entry name" value="CBS"/>
    <property type="match status" value="1"/>
</dbReference>
<dbReference type="InterPro" id="IPR000644">
    <property type="entry name" value="CBS_dom"/>
</dbReference>